<sequence>MPQPKATHWSSSLQAETRSVIESRGERFRSLDANLHFKNIDGRYGHMSLFDLGRGELYVIDKRDAECCDFADVEVLLAAGWAID</sequence>
<dbReference type="EMBL" id="JBHUHX010000058">
    <property type="protein sequence ID" value="MFD2113805.1"/>
    <property type="molecule type" value="Genomic_DNA"/>
</dbReference>
<proteinExistence type="predicted"/>
<dbReference type="Proteomes" id="UP001597337">
    <property type="component" value="Unassembled WGS sequence"/>
</dbReference>
<gene>
    <name evidence="1" type="ORF">ACFSJC_18310</name>
</gene>
<evidence type="ECO:0000313" key="1">
    <source>
        <dbReference type="EMBL" id="MFD2113805.1"/>
    </source>
</evidence>
<evidence type="ECO:0000313" key="2">
    <source>
        <dbReference type="Proteomes" id="UP001597337"/>
    </source>
</evidence>
<name>A0ABW4YDX1_9GAMM</name>
<comment type="caution">
    <text evidence="1">The sequence shown here is derived from an EMBL/GenBank/DDBJ whole genome shotgun (WGS) entry which is preliminary data.</text>
</comment>
<protein>
    <submittedName>
        <fullName evidence="1">Uncharacterized protein</fullName>
    </submittedName>
</protein>
<dbReference type="RefSeq" id="WP_386028638.1">
    <property type="nucleotide sequence ID" value="NZ_JBHUHX010000058.1"/>
</dbReference>
<keyword evidence="2" id="KW-1185">Reference proteome</keyword>
<reference evidence="2" key="1">
    <citation type="journal article" date="2019" name="Int. J. Syst. Evol. Microbiol.">
        <title>The Global Catalogue of Microorganisms (GCM) 10K type strain sequencing project: providing services to taxonomists for standard genome sequencing and annotation.</title>
        <authorList>
            <consortium name="The Broad Institute Genomics Platform"/>
            <consortium name="The Broad Institute Genome Sequencing Center for Infectious Disease"/>
            <person name="Wu L."/>
            <person name="Ma J."/>
        </authorList>
    </citation>
    <scope>NUCLEOTIDE SEQUENCE [LARGE SCALE GENOMIC DNA]</scope>
    <source>
        <strain evidence="2">KACC 12597</strain>
    </source>
</reference>
<organism evidence="1 2">
    <name type="scientific">Thiorhodococcus fuscus</name>
    <dbReference type="NCBI Taxonomy" id="527200"/>
    <lineage>
        <taxon>Bacteria</taxon>
        <taxon>Pseudomonadati</taxon>
        <taxon>Pseudomonadota</taxon>
        <taxon>Gammaproteobacteria</taxon>
        <taxon>Chromatiales</taxon>
        <taxon>Chromatiaceae</taxon>
        <taxon>Thiorhodococcus</taxon>
    </lineage>
</organism>
<accession>A0ABW4YDX1</accession>